<evidence type="ECO:0000313" key="2">
    <source>
        <dbReference type="Proteomes" id="UP000198341"/>
    </source>
</evidence>
<organism evidence="1 2">
    <name type="scientific">Bathycoccus prasinos</name>
    <dbReference type="NCBI Taxonomy" id="41875"/>
    <lineage>
        <taxon>Eukaryota</taxon>
        <taxon>Viridiplantae</taxon>
        <taxon>Chlorophyta</taxon>
        <taxon>Mamiellophyceae</taxon>
        <taxon>Mamiellales</taxon>
        <taxon>Bathycoccaceae</taxon>
        <taxon>Bathycoccus</taxon>
    </lineage>
</organism>
<keyword evidence="2" id="KW-1185">Reference proteome</keyword>
<proteinExistence type="predicted"/>
<name>K8F2Z7_9CHLO</name>
<dbReference type="GeneID" id="19013518"/>
<dbReference type="OrthoDB" id="513406at2759"/>
<dbReference type="KEGG" id="bpg:Bathy09g00110"/>
<gene>
    <name evidence="1" type="ORF">Bathy09g00110</name>
</gene>
<dbReference type="eggNOG" id="ENOG502SSRA">
    <property type="taxonomic scope" value="Eukaryota"/>
</dbReference>
<dbReference type="RefSeq" id="XP_007510875.1">
    <property type="nucleotide sequence ID" value="XM_007510813.1"/>
</dbReference>
<dbReference type="EMBL" id="FO082270">
    <property type="protein sequence ID" value="CCO66435.1"/>
    <property type="molecule type" value="Genomic_DNA"/>
</dbReference>
<sequence length="415" mass="46382">MQTSLNHNIAPKQYHNNRLYVRHHRSRPLRCRYSSETTPRGGENDDAIRITAWEDYQATDLIRLANDGEEEGEEEGEKYYFEIVEKIDNSGDVSFIGYIDGIEYQLNVSKTAKEARLHTRGGGGGGGREGNFSSSSVPEELLAFCPEFESLHKELVTAGKYPVLEEIRHKQTIQVDWVKHEKITDLTALKTKASENPDFWSLGTTPSQPPLTAVERLTLNAGEIYALLAGNRPLALIQLYAPFVEDGQVQPIDCPFVKRALKELVTTTPQIFSCVACRIEGSTALSAVFYPNISPNRERAALLASFGAQGALVAQSPYYGVLIGECLGYTRENIYHHVKKTCNLRSGISKAVLDQVVHDLRECSPVDPLQRWRNGYDDDDALKLVANGNPRKRSRKKKRLSSSVEALEAFLGKKK</sequence>
<evidence type="ECO:0000313" key="1">
    <source>
        <dbReference type="EMBL" id="CCO66435.1"/>
    </source>
</evidence>
<protein>
    <submittedName>
        <fullName evidence="1">Uncharacterized protein</fullName>
    </submittedName>
</protein>
<accession>K8F2Z7</accession>
<dbReference type="AlphaFoldDB" id="K8F2Z7"/>
<dbReference type="Proteomes" id="UP000198341">
    <property type="component" value="Chromosome 9"/>
</dbReference>
<reference evidence="1 2" key="1">
    <citation type="submission" date="2011-10" db="EMBL/GenBank/DDBJ databases">
        <authorList>
            <person name="Genoscope - CEA"/>
        </authorList>
    </citation>
    <scope>NUCLEOTIDE SEQUENCE [LARGE SCALE GENOMIC DNA]</scope>
    <source>
        <strain evidence="1 2">RCC 1105</strain>
    </source>
</reference>